<dbReference type="GO" id="GO:0005524">
    <property type="term" value="F:ATP binding"/>
    <property type="evidence" value="ECO:0007669"/>
    <property type="project" value="UniProtKB-KW"/>
</dbReference>
<dbReference type="RefSeq" id="WP_186923834.1">
    <property type="nucleotide sequence ID" value="NZ_JACOFW010000020.1"/>
</dbReference>
<name>A0ABR6X770_9BURK</name>
<dbReference type="InterPro" id="IPR003439">
    <property type="entry name" value="ABC_transporter-like_ATP-bd"/>
</dbReference>
<sequence>MLEIRHVVKQFGKNVTAVDDVSLHLTRGVLGLIGHNGAGKTTLMQMIATLTKPTSGEIIFQGVDIVKSPDAIRTRLGFLPQDFGVYPNLSALEFMQYFAALKGVRDPERIRYLLELVNLTEHAQRSAAAFSGGMRRRLGIAQALLNDPDILVVDEPTAGLDPEERLRFRNLLSELGANKLVIMSTHIVSDVESVASELAIMRNGKLIGFDTPENLINRAYGQIWTVKLANADVEAMRQRVQVLHTQRQGELVLFRIAHATQPHADAELVQPNLEDALMAQRYSLQEVA</sequence>
<keyword evidence="3" id="KW-0472">Membrane</keyword>
<dbReference type="InterPro" id="IPR027417">
    <property type="entry name" value="P-loop_NTPase"/>
</dbReference>
<gene>
    <name evidence="7" type="ORF">H8K52_15580</name>
</gene>
<dbReference type="PROSITE" id="PS00211">
    <property type="entry name" value="ABC_TRANSPORTER_1"/>
    <property type="match status" value="1"/>
</dbReference>
<keyword evidence="2" id="KW-0813">Transport</keyword>
<dbReference type="InterPro" id="IPR003593">
    <property type="entry name" value="AAA+_ATPase"/>
</dbReference>
<dbReference type="CDD" id="cd03264">
    <property type="entry name" value="ABC_drug_resistance_like"/>
    <property type="match status" value="1"/>
</dbReference>
<evidence type="ECO:0000256" key="3">
    <source>
        <dbReference type="ARBA" id="ARBA00022475"/>
    </source>
</evidence>
<comment type="similarity">
    <text evidence="1">Belongs to the ABC transporter superfamily.</text>
</comment>
<comment type="caution">
    <text evidence="7">The sequence shown here is derived from an EMBL/GenBank/DDBJ whole genome shotgun (WGS) entry which is preliminary data.</text>
</comment>
<keyword evidence="8" id="KW-1185">Reference proteome</keyword>
<dbReference type="PANTHER" id="PTHR43335:SF2">
    <property type="entry name" value="ABC TRANSPORTER, ATP-BINDING PROTEIN"/>
    <property type="match status" value="1"/>
</dbReference>
<dbReference type="SMART" id="SM00382">
    <property type="entry name" value="AAA"/>
    <property type="match status" value="1"/>
</dbReference>
<feature type="domain" description="ABC transporter" evidence="6">
    <location>
        <begin position="2"/>
        <end position="228"/>
    </location>
</feature>
<dbReference type="Gene3D" id="3.40.50.300">
    <property type="entry name" value="P-loop containing nucleotide triphosphate hydrolases"/>
    <property type="match status" value="1"/>
</dbReference>
<dbReference type="Proteomes" id="UP000648257">
    <property type="component" value="Unassembled WGS sequence"/>
</dbReference>
<keyword evidence="4" id="KW-0547">Nucleotide-binding</keyword>
<keyword evidence="3" id="KW-1003">Cell membrane</keyword>
<proteinExistence type="inferred from homology"/>
<protein>
    <submittedName>
        <fullName evidence="7">ABC transporter ATP-binding protein</fullName>
    </submittedName>
</protein>
<evidence type="ECO:0000256" key="1">
    <source>
        <dbReference type="ARBA" id="ARBA00005417"/>
    </source>
</evidence>
<accession>A0ABR6X770</accession>
<dbReference type="PANTHER" id="PTHR43335">
    <property type="entry name" value="ABC TRANSPORTER, ATP-BINDING PROTEIN"/>
    <property type="match status" value="1"/>
</dbReference>
<evidence type="ECO:0000256" key="4">
    <source>
        <dbReference type="ARBA" id="ARBA00022741"/>
    </source>
</evidence>
<evidence type="ECO:0000259" key="6">
    <source>
        <dbReference type="PROSITE" id="PS50893"/>
    </source>
</evidence>
<dbReference type="InterPro" id="IPR017871">
    <property type="entry name" value="ABC_transporter-like_CS"/>
</dbReference>
<evidence type="ECO:0000313" key="8">
    <source>
        <dbReference type="Proteomes" id="UP000648257"/>
    </source>
</evidence>
<evidence type="ECO:0000256" key="2">
    <source>
        <dbReference type="ARBA" id="ARBA00022448"/>
    </source>
</evidence>
<dbReference type="EMBL" id="JACOFW010000020">
    <property type="protein sequence ID" value="MBC3808762.1"/>
    <property type="molecule type" value="Genomic_DNA"/>
</dbReference>
<evidence type="ECO:0000256" key="5">
    <source>
        <dbReference type="ARBA" id="ARBA00022840"/>
    </source>
</evidence>
<dbReference type="PROSITE" id="PS50893">
    <property type="entry name" value="ABC_TRANSPORTER_2"/>
    <property type="match status" value="1"/>
</dbReference>
<dbReference type="SUPFAM" id="SSF52540">
    <property type="entry name" value="P-loop containing nucleoside triphosphate hydrolases"/>
    <property type="match status" value="1"/>
</dbReference>
<reference evidence="7 8" key="1">
    <citation type="submission" date="2020-08" db="EMBL/GenBank/DDBJ databases">
        <title>Novel species isolated from subtropical streams in China.</title>
        <authorList>
            <person name="Lu H."/>
        </authorList>
    </citation>
    <scope>NUCLEOTIDE SEQUENCE [LARGE SCALE GENOMIC DNA]</scope>
    <source>
        <strain evidence="7 8">KACC 16656</strain>
    </source>
</reference>
<evidence type="ECO:0000313" key="7">
    <source>
        <dbReference type="EMBL" id="MBC3808762.1"/>
    </source>
</evidence>
<keyword evidence="5 7" id="KW-0067">ATP-binding</keyword>
<dbReference type="Pfam" id="PF00005">
    <property type="entry name" value="ABC_tran"/>
    <property type="match status" value="1"/>
</dbReference>
<organism evidence="7 8">
    <name type="scientific">Undibacterium seohonense</name>
    <dbReference type="NCBI Taxonomy" id="1344950"/>
    <lineage>
        <taxon>Bacteria</taxon>
        <taxon>Pseudomonadati</taxon>
        <taxon>Pseudomonadota</taxon>
        <taxon>Betaproteobacteria</taxon>
        <taxon>Burkholderiales</taxon>
        <taxon>Oxalobacteraceae</taxon>
        <taxon>Undibacterium</taxon>
    </lineage>
</organism>